<sequence length="147" mass="16348">MELSSRTNRLLAQIIDAISIAIILSPLLYFGYQNGYINFDDPNLNSIGFEAATALVGFLAYFAMNFKLLKNHGQTIGKRALYIKIVNQDGSATSLKDLIFKRILFQWGVGYIPVIGGIISIADSLTIFGKKRECLHDKIAKTKVVYV</sequence>
<evidence type="ECO:0000259" key="7">
    <source>
        <dbReference type="Pfam" id="PF06271"/>
    </source>
</evidence>
<dbReference type="PANTHER" id="PTHR36115">
    <property type="entry name" value="PROLINE-RICH ANTIGEN HOMOLOG-RELATED"/>
    <property type="match status" value="1"/>
</dbReference>
<dbReference type="Proteomes" id="UP000441399">
    <property type="component" value="Unassembled WGS sequence"/>
</dbReference>
<evidence type="ECO:0000256" key="2">
    <source>
        <dbReference type="ARBA" id="ARBA00022475"/>
    </source>
</evidence>
<evidence type="ECO:0000256" key="6">
    <source>
        <dbReference type="SAM" id="Phobius"/>
    </source>
</evidence>
<evidence type="ECO:0000256" key="1">
    <source>
        <dbReference type="ARBA" id="ARBA00004651"/>
    </source>
</evidence>
<evidence type="ECO:0000256" key="4">
    <source>
        <dbReference type="ARBA" id="ARBA00022989"/>
    </source>
</evidence>
<evidence type="ECO:0000256" key="3">
    <source>
        <dbReference type="ARBA" id="ARBA00022692"/>
    </source>
</evidence>
<feature type="transmembrane region" description="Helical" evidence="6">
    <location>
        <begin position="103"/>
        <end position="122"/>
    </location>
</feature>
<evidence type="ECO:0000256" key="5">
    <source>
        <dbReference type="ARBA" id="ARBA00023136"/>
    </source>
</evidence>
<dbReference type="InterPro" id="IPR051791">
    <property type="entry name" value="Pra-immunoreactive"/>
</dbReference>
<comment type="subcellular location">
    <subcellularLocation>
        <location evidence="1">Cell membrane</location>
        <topology evidence="1">Multi-pass membrane protein</topology>
    </subcellularLocation>
</comment>
<keyword evidence="9" id="KW-1185">Reference proteome</keyword>
<proteinExistence type="predicted"/>
<dbReference type="EMBL" id="CACSIO010000012">
    <property type="protein sequence ID" value="CAA0110333.1"/>
    <property type="molecule type" value="Genomic_DNA"/>
</dbReference>
<evidence type="ECO:0000313" key="9">
    <source>
        <dbReference type="Proteomes" id="UP000441399"/>
    </source>
</evidence>
<protein>
    <recommendedName>
        <fullName evidence="7">RDD domain-containing protein</fullName>
    </recommendedName>
</protein>
<keyword evidence="5 6" id="KW-0472">Membrane</keyword>
<reference evidence="8 9" key="1">
    <citation type="submission" date="2019-11" db="EMBL/GenBank/DDBJ databases">
        <authorList>
            <person name="Holert J."/>
        </authorList>
    </citation>
    <scope>NUCLEOTIDE SEQUENCE [LARGE SCALE GENOMIC DNA]</scope>
    <source>
        <strain evidence="8">SB11_3</strain>
    </source>
</reference>
<accession>A0A5S9Q0J1</accession>
<feature type="domain" description="RDD" evidence="7">
    <location>
        <begin position="5"/>
        <end position="141"/>
    </location>
</feature>
<dbReference type="OrthoDB" id="8612316at2"/>
<name>A0A5S9Q0J1_9GAMM</name>
<gene>
    <name evidence="8" type="ORF">OPDIPICF_01553</name>
</gene>
<organism evidence="8 9">
    <name type="scientific">BD1-7 clade bacterium</name>
    <dbReference type="NCBI Taxonomy" id="2029982"/>
    <lineage>
        <taxon>Bacteria</taxon>
        <taxon>Pseudomonadati</taxon>
        <taxon>Pseudomonadota</taxon>
        <taxon>Gammaproteobacteria</taxon>
        <taxon>Cellvibrionales</taxon>
        <taxon>Spongiibacteraceae</taxon>
        <taxon>BD1-7 clade</taxon>
    </lineage>
</organism>
<evidence type="ECO:0000313" key="8">
    <source>
        <dbReference type="EMBL" id="CAA0110333.1"/>
    </source>
</evidence>
<dbReference type="Pfam" id="PF06271">
    <property type="entry name" value="RDD"/>
    <property type="match status" value="1"/>
</dbReference>
<dbReference type="AlphaFoldDB" id="A0A5S9Q0J1"/>
<keyword evidence="3 6" id="KW-0812">Transmembrane</keyword>
<keyword evidence="4 6" id="KW-1133">Transmembrane helix</keyword>
<dbReference type="GO" id="GO:0005886">
    <property type="term" value="C:plasma membrane"/>
    <property type="evidence" value="ECO:0007669"/>
    <property type="project" value="UniProtKB-SubCell"/>
</dbReference>
<keyword evidence="2" id="KW-1003">Cell membrane</keyword>
<dbReference type="PANTHER" id="PTHR36115:SF4">
    <property type="entry name" value="MEMBRANE PROTEIN"/>
    <property type="match status" value="1"/>
</dbReference>
<feature type="transmembrane region" description="Helical" evidence="6">
    <location>
        <begin position="44"/>
        <end position="64"/>
    </location>
</feature>
<feature type="transmembrane region" description="Helical" evidence="6">
    <location>
        <begin position="12"/>
        <end position="32"/>
    </location>
</feature>
<dbReference type="InterPro" id="IPR010432">
    <property type="entry name" value="RDD"/>
</dbReference>